<evidence type="ECO:0000313" key="2">
    <source>
        <dbReference type="EMBL" id="BCR87451.1"/>
    </source>
</evidence>
<dbReference type="KEGG" id="ache:ACHE_40015S"/>
<dbReference type="Pfam" id="PF00326">
    <property type="entry name" value="Peptidase_S9"/>
    <property type="match status" value="1"/>
</dbReference>
<sequence>MPTSGFLSDRFALTARWELDSTFLDGCFGKPGLGKMLNEVEYAKRAAAVPEDIKPGFLQLFVTENYPPSVLVHGTADEVVPDKESVKQYEQLRKLDIKTELLLVQDGRHGLADFGSGFPPQPATGSTEAYGRALKFIAEVFVSNSTKNNVSYLEPFWKSLSALLDAHS</sequence>
<evidence type="ECO:0000313" key="3">
    <source>
        <dbReference type="Proteomes" id="UP000637239"/>
    </source>
</evidence>
<reference evidence="2" key="2">
    <citation type="submission" date="2021-02" db="EMBL/GenBank/DDBJ databases">
        <title>Aspergillus chevalieri M1 genome sequence.</title>
        <authorList>
            <person name="Kadooka C."/>
            <person name="Mori K."/>
            <person name="Futagami T."/>
        </authorList>
    </citation>
    <scope>NUCLEOTIDE SEQUENCE</scope>
    <source>
        <strain evidence="2">M1</strain>
    </source>
</reference>
<dbReference type="GeneID" id="66981810"/>
<reference evidence="2" key="1">
    <citation type="submission" date="2021-01" db="EMBL/GenBank/DDBJ databases">
        <authorList>
            <consortium name="Aspergillus chevalieri M1 genome sequencing consortium"/>
            <person name="Kazuki M."/>
            <person name="Futagami T."/>
        </authorList>
    </citation>
    <scope>NUCLEOTIDE SEQUENCE</scope>
    <source>
        <strain evidence="2">M1</strain>
    </source>
</reference>
<dbReference type="Proteomes" id="UP000637239">
    <property type="component" value="Chromosome 4"/>
</dbReference>
<dbReference type="SUPFAM" id="SSF53474">
    <property type="entry name" value="alpha/beta-Hydrolases"/>
    <property type="match status" value="1"/>
</dbReference>
<dbReference type="InterPro" id="IPR001375">
    <property type="entry name" value="Peptidase_S9_cat"/>
</dbReference>
<dbReference type="Gene3D" id="3.40.50.1820">
    <property type="entry name" value="alpha/beta hydrolase"/>
    <property type="match status" value="1"/>
</dbReference>
<organism evidence="2 3">
    <name type="scientific">Aspergillus chevalieri</name>
    <name type="common">Eurotium chevalieri</name>
    <dbReference type="NCBI Taxonomy" id="182096"/>
    <lineage>
        <taxon>Eukaryota</taxon>
        <taxon>Fungi</taxon>
        <taxon>Dikarya</taxon>
        <taxon>Ascomycota</taxon>
        <taxon>Pezizomycotina</taxon>
        <taxon>Eurotiomycetes</taxon>
        <taxon>Eurotiomycetidae</taxon>
        <taxon>Eurotiales</taxon>
        <taxon>Aspergillaceae</taxon>
        <taxon>Aspergillus</taxon>
        <taxon>Aspergillus subgen. Aspergillus</taxon>
    </lineage>
</organism>
<dbReference type="AlphaFoldDB" id="A0A7R7VMJ0"/>
<protein>
    <recommendedName>
        <fullName evidence="1">Peptidase S9 prolyl oligopeptidase catalytic domain-containing protein</fullName>
    </recommendedName>
</protein>
<name>A0A7R7VMJ0_ASPCH</name>
<dbReference type="RefSeq" id="XP_043135973.1">
    <property type="nucleotide sequence ID" value="XM_043278167.1"/>
</dbReference>
<proteinExistence type="predicted"/>
<accession>A0A7R7VMJ0</accession>
<evidence type="ECO:0000259" key="1">
    <source>
        <dbReference type="Pfam" id="PF00326"/>
    </source>
</evidence>
<dbReference type="InterPro" id="IPR029058">
    <property type="entry name" value="AB_hydrolase_fold"/>
</dbReference>
<dbReference type="GO" id="GO:0006508">
    <property type="term" value="P:proteolysis"/>
    <property type="evidence" value="ECO:0007669"/>
    <property type="project" value="InterPro"/>
</dbReference>
<keyword evidence="3" id="KW-1185">Reference proteome</keyword>
<dbReference type="EMBL" id="AP024419">
    <property type="protein sequence ID" value="BCR87451.1"/>
    <property type="molecule type" value="Genomic_DNA"/>
</dbReference>
<gene>
    <name evidence="2" type="ORF">ACHE_40015S</name>
</gene>
<dbReference type="GO" id="GO:0008236">
    <property type="term" value="F:serine-type peptidase activity"/>
    <property type="evidence" value="ECO:0007669"/>
    <property type="project" value="InterPro"/>
</dbReference>
<feature type="domain" description="Peptidase S9 prolyl oligopeptidase catalytic" evidence="1">
    <location>
        <begin position="61"/>
        <end position="112"/>
    </location>
</feature>